<dbReference type="Proteomes" id="UP000095286">
    <property type="component" value="Unplaced"/>
</dbReference>
<accession>A0AC35U061</accession>
<reference evidence="2" key="1">
    <citation type="submission" date="2016-11" db="UniProtKB">
        <authorList>
            <consortium name="WormBaseParasite"/>
        </authorList>
    </citation>
    <scope>IDENTIFICATION</scope>
    <source>
        <strain evidence="2">KR3021</strain>
    </source>
</reference>
<dbReference type="WBParaSite" id="RSKR_0000594200.1">
    <property type="protein sequence ID" value="RSKR_0000594200.1"/>
    <property type="gene ID" value="RSKR_0000594200"/>
</dbReference>
<sequence>MVTLPFNVLITPEDPKYHEKFYKSAFNVSGWSKPPTDYNVWRTAFGEDYVYLVAVDKETEVHIGSVGGCFYRNNAGKKVIFCIGGYYIFPEYRGQGKGKLLFDVILDIAKKEDVNIYLNCNENMKNIYCSIGIDIVRKNSIIVYRPKFNHFNFDGAVVNENSTLKDAKECLDWDQVKQFDQKIVGDINRLNYIKTRLIQPSSHSIISYNKETNKVNGFINAHEAVGGPLILGPLYADSDQIAEQLFISLFKKMSDLKVDKEDILIFTFQYNEFMSSMLKKYTNGREEKISEQTSHFSKLDIQVKTEFVYCFFETALSFV</sequence>
<name>A0AC35U061_9BILA</name>
<evidence type="ECO:0000313" key="1">
    <source>
        <dbReference type="Proteomes" id="UP000095286"/>
    </source>
</evidence>
<proteinExistence type="predicted"/>
<organism evidence="1 2">
    <name type="scientific">Rhabditophanes sp. KR3021</name>
    <dbReference type="NCBI Taxonomy" id="114890"/>
    <lineage>
        <taxon>Eukaryota</taxon>
        <taxon>Metazoa</taxon>
        <taxon>Ecdysozoa</taxon>
        <taxon>Nematoda</taxon>
        <taxon>Chromadorea</taxon>
        <taxon>Rhabditida</taxon>
        <taxon>Tylenchina</taxon>
        <taxon>Panagrolaimomorpha</taxon>
        <taxon>Strongyloidoidea</taxon>
        <taxon>Alloionematidae</taxon>
        <taxon>Rhabditophanes</taxon>
    </lineage>
</organism>
<protein>
    <submittedName>
        <fullName evidence="2">N-acetyltransferase domain-containing protein</fullName>
    </submittedName>
</protein>
<evidence type="ECO:0000313" key="2">
    <source>
        <dbReference type="WBParaSite" id="RSKR_0000594200.1"/>
    </source>
</evidence>